<proteinExistence type="inferred from homology"/>
<keyword evidence="7 8" id="KW-0501">Molybdenum cofactor biosynthesis</keyword>
<feature type="binding site" evidence="8">
    <location>
        <position position="230"/>
    </location>
    <ligand>
        <name>GTP</name>
        <dbReference type="ChEBI" id="CHEBI:37565"/>
    </ligand>
</feature>
<dbReference type="CDD" id="cd02503">
    <property type="entry name" value="MobA"/>
    <property type="match status" value="1"/>
</dbReference>
<evidence type="ECO:0000313" key="11">
    <source>
        <dbReference type="Proteomes" id="UP000196531"/>
    </source>
</evidence>
<feature type="binding site" evidence="8">
    <location>
        <position position="154"/>
    </location>
    <ligand>
        <name>GTP</name>
        <dbReference type="ChEBI" id="CHEBI:37565"/>
    </ligand>
</feature>
<comment type="cofactor">
    <cofactor evidence="8">
        <name>Mg(2+)</name>
        <dbReference type="ChEBI" id="CHEBI:18420"/>
    </cofactor>
</comment>
<evidence type="ECO:0000256" key="7">
    <source>
        <dbReference type="ARBA" id="ARBA00023150"/>
    </source>
</evidence>
<dbReference type="PANTHER" id="PTHR19136:SF81">
    <property type="entry name" value="MOLYBDENUM COFACTOR GUANYLYLTRANSFERASE"/>
    <property type="match status" value="1"/>
</dbReference>
<dbReference type="Proteomes" id="UP000196531">
    <property type="component" value="Unassembled WGS sequence"/>
</dbReference>
<evidence type="ECO:0000256" key="6">
    <source>
        <dbReference type="ARBA" id="ARBA00023134"/>
    </source>
</evidence>
<dbReference type="InterPro" id="IPR027417">
    <property type="entry name" value="P-loop_NTPase"/>
</dbReference>
<dbReference type="GO" id="GO:0005525">
    <property type="term" value="F:GTP binding"/>
    <property type="evidence" value="ECO:0007669"/>
    <property type="project" value="UniProtKB-UniRule"/>
</dbReference>
<comment type="caution">
    <text evidence="8">Lacks conserved residue(s) required for the propagation of feature annotation.</text>
</comment>
<comment type="function">
    <text evidence="8">Transfers a GMP moiety from GTP to Mo-molybdopterin (Mo-MPT) cofactor (Moco or molybdenum cofactor) to form Mo-molybdopterin guanine dinucleotide (Mo-MGD) cofactor.</text>
</comment>
<accession>A0A1Y5F8D6</accession>
<keyword evidence="1 8" id="KW-0963">Cytoplasm</keyword>
<protein>
    <recommendedName>
        <fullName evidence="8">Probable molybdenum cofactor guanylyltransferase</fullName>
        <shortName evidence="8">MoCo guanylyltransferase</shortName>
        <ecNumber evidence="8">2.7.7.77</ecNumber>
    </recommendedName>
    <alternativeName>
        <fullName evidence="8">GTP:molybdopterin guanylyltransferase</fullName>
    </alternativeName>
    <alternativeName>
        <fullName evidence="8">Mo-MPT guanylyltransferase</fullName>
    </alternativeName>
    <alternativeName>
        <fullName evidence="8">Molybdopterin guanylyltransferase</fullName>
    </alternativeName>
    <alternativeName>
        <fullName evidence="8">Molybdopterin-guanine dinucleotide synthase</fullName>
        <shortName evidence="8">MGD synthase</shortName>
    </alternativeName>
</protein>
<comment type="similarity">
    <text evidence="8">Belongs to the MobA family.</text>
</comment>
<comment type="subcellular location">
    <subcellularLocation>
        <location evidence="8">Cytoplasm</location>
    </subcellularLocation>
</comment>
<dbReference type="GO" id="GO:0061603">
    <property type="term" value="F:molybdenum cofactor guanylyltransferase activity"/>
    <property type="evidence" value="ECO:0007669"/>
    <property type="project" value="UniProtKB-EC"/>
</dbReference>
<evidence type="ECO:0000256" key="1">
    <source>
        <dbReference type="ARBA" id="ARBA00022490"/>
    </source>
</evidence>
<dbReference type="Pfam" id="PF12804">
    <property type="entry name" value="NTP_transf_3"/>
    <property type="match status" value="1"/>
</dbReference>
<reference evidence="11" key="1">
    <citation type="journal article" date="2017" name="Proc. Natl. Acad. Sci. U.S.A.">
        <title>Simulation of Deepwater Horizon oil plume reveals substrate specialization within a complex community of hydrocarbon-degraders.</title>
        <authorList>
            <person name="Hu P."/>
            <person name="Dubinsky E.A."/>
            <person name="Probst A.J."/>
            <person name="Wang J."/>
            <person name="Sieber C.M.K."/>
            <person name="Tom L.M."/>
            <person name="Gardinali P."/>
            <person name="Banfield J.F."/>
            <person name="Atlas R.M."/>
            <person name="Andersen G.L."/>
        </authorList>
    </citation>
    <scope>NUCLEOTIDE SEQUENCE [LARGE SCALE GENOMIC DNA]</scope>
</reference>
<name>A0A1Y5F8D6_9BACT</name>
<dbReference type="AlphaFoldDB" id="A0A1Y5F8D6"/>
<feature type="domain" description="MobA-like NTP transferase" evidence="9">
    <location>
        <begin position="139"/>
        <end position="283"/>
    </location>
</feature>
<sequence length="330" mass="37660">MTTRKVKRREFLFHRYEIAFTGLNHSTLVTKLYDIFSNDFKVGYVRDFSKRSDPLIEANLLDKDIVLIEGSKNSQAKKFVFIDEKGEQEEIKNVLAYLYREQAPKDLALPAFQVDDIDSISKCILEYFSNLHLETPLNALILGGGRSSRMMSDKGALNYHGLNQIDFIHSLLKEQVSEVYVSCREDQSELEHLKNHKQIHDRYIEFGPTGGILSASAMDPNSSWLVVACDLPFLTSETIADLIKRHNPFKVATCFENPEKKWPEPLCTIYTPKAAQRLAQYLSIGKPCPRKVLFNSEVELLNLPDERALDNINTPSEFKATQSRLLEGVL</sequence>
<dbReference type="GO" id="GO:0046872">
    <property type="term" value="F:metal ion binding"/>
    <property type="evidence" value="ECO:0007669"/>
    <property type="project" value="UniProtKB-KW"/>
</dbReference>
<dbReference type="Gene3D" id="3.40.50.300">
    <property type="entry name" value="P-loop containing nucleotide triphosphate hydrolases"/>
    <property type="match status" value="1"/>
</dbReference>
<comment type="domain">
    <text evidence="8">The N-terminal domain determines nucleotide recognition and specific binding, while the C-terminal domain determines the specific binding to the target protein.</text>
</comment>
<evidence type="ECO:0000256" key="5">
    <source>
        <dbReference type="ARBA" id="ARBA00022842"/>
    </source>
</evidence>
<keyword evidence="4 8" id="KW-0547">Nucleotide-binding</keyword>
<gene>
    <name evidence="8" type="primary">mobA</name>
    <name evidence="10" type="ORF">A9Q84_12515</name>
</gene>
<feature type="binding site" evidence="8">
    <location>
        <position position="230"/>
    </location>
    <ligand>
        <name>Mg(2+)</name>
        <dbReference type="ChEBI" id="CHEBI:18420"/>
    </ligand>
</feature>
<dbReference type="SUPFAM" id="SSF53448">
    <property type="entry name" value="Nucleotide-diphospho-sugar transferases"/>
    <property type="match status" value="1"/>
</dbReference>
<feature type="binding site" evidence="8">
    <location>
        <position position="201"/>
    </location>
    <ligand>
        <name>GTP</name>
        <dbReference type="ChEBI" id="CHEBI:37565"/>
    </ligand>
</feature>
<dbReference type="InterPro" id="IPR025877">
    <property type="entry name" value="MobA-like_NTP_Trfase"/>
</dbReference>
<evidence type="ECO:0000256" key="3">
    <source>
        <dbReference type="ARBA" id="ARBA00022723"/>
    </source>
</evidence>
<dbReference type="InterPro" id="IPR013482">
    <property type="entry name" value="Molybde_CF_guanTrfase"/>
</dbReference>
<evidence type="ECO:0000259" key="9">
    <source>
        <dbReference type="Pfam" id="PF12804"/>
    </source>
</evidence>
<dbReference type="HAMAP" id="MF_00316">
    <property type="entry name" value="MobA"/>
    <property type="match status" value="1"/>
</dbReference>
<feature type="binding site" evidence="8">
    <location>
        <begin position="142"/>
        <end position="144"/>
    </location>
    <ligand>
        <name>GTP</name>
        <dbReference type="ChEBI" id="CHEBI:37565"/>
    </ligand>
</feature>
<evidence type="ECO:0000256" key="8">
    <source>
        <dbReference type="HAMAP-Rule" id="MF_00316"/>
    </source>
</evidence>
<dbReference type="EMBL" id="MAAO01000006">
    <property type="protein sequence ID" value="OUR97143.1"/>
    <property type="molecule type" value="Genomic_DNA"/>
</dbReference>
<dbReference type="InterPro" id="IPR029044">
    <property type="entry name" value="Nucleotide-diphossugar_trans"/>
</dbReference>
<dbReference type="GO" id="GO:0005737">
    <property type="term" value="C:cytoplasm"/>
    <property type="evidence" value="ECO:0007669"/>
    <property type="project" value="UniProtKB-SubCell"/>
</dbReference>
<dbReference type="Gene3D" id="3.90.550.10">
    <property type="entry name" value="Spore Coat Polysaccharide Biosynthesis Protein SpsA, Chain A"/>
    <property type="match status" value="1"/>
</dbReference>
<comment type="caution">
    <text evidence="10">The sequence shown here is derived from an EMBL/GenBank/DDBJ whole genome shotgun (WGS) entry which is preliminary data.</text>
</comment>
<dbReference type="PANTHER" id="PTHR19136">
    <property type="entry name" value="MOLYBDENUM COFACTOR GUANYLYLTRANSFERASE"/>
    <property type="match status" value="1"/>
</dbReference>
<keyword evidence="2 8" id="KW-0808">Transferase</keyword>
<dbReference type="GO" id="GO:0006777">
    <property type="term" value="P:Mo-molybdopterin cofactor biosynthetic process"/>
    <property type="evidence" value="ECO:0007669"/>
    <property type="project" value="UniProtKB-KW"/>
</dbReference>
<comment type="catalytic activity">
    <reaction evidence="8">
        <text>Mo-molybdopterin + GTP + H(+) = Mo-molybdopterin guanine dinucleotide + diphosphate</text>
        <dbReference type="Rhea" id="RHEA:34243"/>
        <dbReference type="ChEBI" id="CHEBI:15378"/>
        <dbReference type="ChEBI" id="CHEBI:33019"/>
        <dbReference type="ChEBI" id="CHEBI:37565"/>
        <dbReference type="ChEBI" id="CHEBI:71302"/>
        <dbReference type="ChEBI" id="CHEBI:71310"/>
        <dbReference type="EC" id="2.7.7.77"/>
    </reaction>
</comment>
<evidence type="ECO:0000256" key="2">
    <source>
        <dbReference type="ARBA" id="ARBA00022679"/>
    </source>
</evidence>
<keyword evidence="5 8" id="KW-0460">Magnesium</keyword>
<evidence type="ECO:0000256" key="4">
    <source>
        <dbReference type="ARBA" id="ARBA00022741"/>
    </source>
</evidence>
<dbReference type="EC" id="2.7.7.77" evidence="8"/>
<organism evidence="10 11">
    <name type="scientific">Halobacteriovorax marinus</name>
    <dbReference type="NCBI Taxonomy" id="97084"/>
    <lineage>
        <taxon>Bacteria</taxon>
        <taxon>Pseudomonadati</taxon>
        <taxon>Bdellovibrionota</taxon>
        <taxon>Bacteriovoracia</taxon>
        <taxon>Bacteriovoracales</taxon>
        <taxon>Halobacteriovoraceae</taxon>
        <taxon>Halobacteriovorax</taxon>
    </lineage>
</organism>
<keyword evidence="6 8" id="KW-0342">GTP-binding</keyword>
<evidence type="ECO:0000313" key="10">
    <source>
        <dbReference type="EMBL" id="OUR97143.1"/>
    </source>
</evidence>
<keyword evidence="3 8" id="KW-0479">Metal-binding</keyword>